<dbReference type="RefSeq" id="WP_131852427.1">
    <property type="nucleotide sequence ID" value="NZ_SKFH01000019.1"/>
</dbReference>
<keyword evidence="2" id="KW-0560">Oxidoreductase</keyword>
<dbReference type="PRINTS" id="PR00080">
    <property type="entry name" value="SDRFAMILY"/>
</dbReference>
<dbReference type="InterPro" id="IPR036291">
    <property type="entry name" value="NAD(P)-bd_dom_sf"/>
</dbReference>
<dbReference type="InterPro" id="IPR002347">
    <property type="entry name" value="SDR_fam"/>
</dbReference>
<dbReference type="InterPro" id="IPR020904">
    <property type="entry name" value="Sc_DH/Rdtase_CS"/>
</dbReference>
<dbReference type="NCBIfam" id="NF004792">
    <property type="entry name" value="PRK06139.1"/>
    <property type="match status" value="1"/>
</dbReference>
<comment type="caution">
    <text evidence="4">The sequence shown here is derived from an EMBL/GenBank/DDBJ whole genome shotgun (WGS) entry which is preliminary data.</text>
</comment>
<protein>
    <submittedName>
        <fullName evidence="4">SDR family oxidoreductase</fullName>
    </submittedName>
</protein>
<comment type="similarity">
    <text evidence="1 3">Belongs to the short-chain dehydrogenases/reductases (SDR) family.</text>
</comment>
<dbReference type="AlphaFoldDB" id="A0A4V2WMJ6"/>
<evidence type="ECO:0000256" key="1">
    <source>
        <dbReference type="ARBA" id="ARBA00006484"/>
    </source>
</evidence>
<reference evidence="4 5" key="1">
    <citation type="submission" date="2019-03" db="EMBL/GenBank/DDBJ databases">
        <authorList>
            <person name="Kim M.K.M."/>
        </authorList>
    </citation>
    <scope>NUCLEOTIDE SEQUENCE [LARGE SCALE GENOMIC DNA]</scope>
    <source>
        <strain evidence="4 5">17J68-15</strain>
    </source>
</reference>
<dbReference type="PANTHER" id="PTHR44196">
    <property type="entry name" value="DEHYDROGENASE/REDUCTASE SDR FAMILY MEMBER 7B"/>
    <property type="match status" value="1"/>
</dbReference>
<dbReference type="GO" id="GO:0016491">
    <property type="term" value="F:oxidoreductase activity"/>
    <property type="evidence" value="ECO:0007669"/>
    <property type="project" value="UniProtKB-KW"/>
</dbReference>
<name>A0A4V2WMJ6_9BACT</name>
<gene>
    <name evidence="4" type="ORF">E0486_12015</name>
</gene>
<evidence type="ECO:0000313" key="4">
    <source>
        <dbReference type="EMBL" id="TCZ69642.1"/>
    </source>
</evidence>
<organism evidence="4 5">
    <name type="scientific">Flaviaesturariibacter aridisoli</name>
    <dbReference type="NCBI Taxonomy" id="2545761"/>
    <lineage>
        <taxon>Bacteria</taxon>
        <taxon>Pseudomonadati</taxon>
        <taxon>Bacteroidota</taxon>
        <taxon>Chitinophagia</taxon>
        <taxon>Chitinophagales</taxon>
        <taxon>Chitinophagaceae</taxon>
        <taxon>Flaviaestuariibacter</taxon>
    </lineage>
</organism>
<dbReference type="PRINTS" id="PR00081">
    <property type="entry name" value="GDHRDH"/>
</dbReference>
<dbReference type="OrthoDB" id="9775296at2"/>
<evidence type="ECO:0000256" key="2">
    <source>
        <dbReference type="ARBA" id="ARBA00023002"/>
    </source>
</evidence>
<dbReference type="PANTHER" id="PTHR44196:SF1">
    <property type="entry name" value="DEHYDROGENASE_REDUCTASE SDR FAMILY MEMBER 7B"/>
    <property type="match status" value="1"/>
</dbReference>
<evidence type="ECO:0000256" key="3">
    <source>
        <dbReference type="RuleBase" id="RU000363"/>
    </source>
</evidence>
<dbReference type="SUPFAM" id="SSF51735">
    <property type="entry name" value="NAD(P)-binding Rossmann-fold domains"/>
    <property type="match status" value="1"/>
</dbReference>
<sequence length="326" mass="34142">MKRNGESLAGTVVVITGASSGAGRAIALALTARGARTVLAARNREALEGLRGEIAGIGGDCLVVPTDTREPAQQLALAEAARSAYGRIDAWVNNAGVLAAGALEDVPAEINEGVIRTNLLGYVHGAQAVLPLFKYQGHGILINNISVGGWLPTPYMAAYCASKFGLKGFSEALRGELSAYPDIHVCDLFPGFLDTPGIQHAANYTGKVLRPAPPLYDPRLVADGVVQTILHPRRARALAIFPHLLHAAYSLFPALSRRVTGGAIRHYLKAADSTVHTAGNVLHTVDYGNAVDGGWRAGCGTRKPPAKKIALGALGALALLAFLGRR</sequence>
<evidence type="ECO:0000313" key="5">
    <source>
        <dbReference type="Proteomes" id="UP000295164"/>
    </source>
</evidence>
<accession>A0A4V2WMJ6</accession>
<dbReference type="Proteomes" id="UP000295164">
    <property type="component" value="Unassembled WGS sequence"/>
</dbReference>
<dbReference type="Pfam" id="PF00106">
    <property type="entry name" value="adh_short"/>
    <property type="match status" value="1"/>
</dbReference>
<dbReference type="GO" id="GO:0016020">
    <property type="term" value="C:membrane"/>
    <property type="evidence" value="ECO:0007669"/>
    <property type="project" value="TreeGrafter"/>
</dbReference>
<dbReference type="Gene3D" id="3.40.50.720">
    <property type="entry name" value="NAD(P)-binding Rossmann-like Domain"/>
    <property type="match status" value="1"/>
</dbReference>
<dbReference type="PROSITE" id="PS00061">
    <property type="entry name" value="ADH_SHORT"/>
    <property type="match status" value="1"/>
</dbReference>
<proteinExistence type="inferred from homology"/>
<dbReference type="EMBL" id="SKFH01000019">
    <property type="protein sequence ID" value="TCZ69642.1"/>
    <property type="molecule type" value="Genomic_DNA"/>
</dbReference>
<keyword evidence="5" id="KW-1185">Reference proteome</keyword>